<dbReference type="AlphaFoldDB" id="A0A8X6TBW2"/>
<feature type="transmembrane region" description="Helical" evidence="1">
    <location>
        <begin position="67"/>
        <end position="85"/>
    </location>
</feature>
<gene>
    <name evidence="2" type="ORF">NPIL_545991</name>
</gene>
<evidence type="ECO:0000256" key="1">
    <source>
        <dbReference type="SAM" id="Phobius"/>
    </source>
</evidence>
<dbReference type="EMBL" id="BMAW01054716">
    <property type="protein sequence ID" value="GFS97595.1"/>
    <property type="molecule type" value="Genomic_DNA"/>
</dbReference>
<protein>
    <submittedName>
        <fullName evidence="2">Uncharacterized protein</fullName>
    </submittedName>
</protein>
<keyword evidence="1" id="KW-1133">Transmembrane helix</keyword>
<accession>A0A8X6TBW2</accession>
<keyword evidence="1" id="KW-0472">Membrane</keyword>
<sequence>MKASGTRCRCFRILKQKLPDPLTRMLASKSYDYRVFCVTKYLGAITRSATVEKRVIRILTRKRSLPSLHYSLIKGSILFACRFLLIQIPVKLKEMFLIFSRVDAINLSRWLEPVFCDICLYFLKEDYFVGKC</sequence>
<dbReference type="Proteomes" id="UP000887013">
    <property type="component" value="Unassembled WGS sequence"/>
</dbReference>
<dbReference type="OrthoDB" id="10604129at2759"/>
<evidence type="ECO:0000313" key="3">
    <source>
        <dbReference type="Proteomes" id="UP000887013"/>
    </source>
</evidence>
<evidence type="ECO:0000313" key="2">
    <source>
        <dbReference type="EMBL" id="GFS97595.1"/>
    </source>
</evidence>
<keyword evidence="1" id="KW-0812">Transmembrane</keyword>
<name>A0A8X6TBW2_NEPPI</name>
<reference evidence="2" key="1">
    <citation type="submission" date="2020-08" db="EMBL/GenBank/DDBJ databases">
        <title>Multicomponent nature underlies the extraordinary mechanical properties of spider dragline silk.</title>
        <authorList>
            <person name="Kono N."/>
            <person name="Nakamura H."/>
            <person name="Mori M."/>
            <person name="Yoshida Y."/>
            <person name="Ohtoshi R."/>
            <person name="Malay A.D."/>
            <person name="Moran D.A.P."/>
            <person name="Tomita M."/>
            <person name="Numata K."/>
            <person name="Arakawa K."/>
        </authorList>
    </citation>
    <scope>NUCLEOTIDE SEQUENCE</scope>
</reference>
<organism evidence="2 3">
    <name type="scientific">Nephila pilipes</name>
    <name type="common">Giant wood spider</name>
    <name type="synonym">Nephila maculata</name>
    <dbReference type="NCBI Taxonomy" id="299642"/>
    <lineage>
        <taxon>Eukaryota</taxon>
        <taxon>Metazoa</taxon>
        <taxon>Ecdysozoa</taxon>
        <taxon>Arthropoda</taxon>
        <taxon>Chelicerata</taxon>
        <taxon>Arachnida</taxon>
        <taxon>Araneae</taxon>
        <taxon>Araneomorphae</taxon>
        <taxon>Entelegynae</taxon>
        <taxon>Araneoidea</taxon>
        <taxon>Nephilidae</taxon>
        <taxon>Nephila</taxon>
    </lineage>
</organism>
<keyword evidence="3" id="KW-1185">Reference proteome</keyword>
<proteinExistence type="predicted"/>
<comment type="caution">
    <text evidence="2">The sequence shown here is derived from an EMBL/GenBank/DDBJ whole genome shotgun (WGS) entry which is preliminary data.</text>
</comment>